<feature type="chain" id="PRO_5013273482" evidence="1">
    <location>
        <begin position="20"/>
        <end position="480"/>
    </location>
</feature>
<dbReference type="Gene3D" id="3.40.50.1820">
    <property type="entry name" value="alpha/beta hydrolase"/>
    <property type="match status" value="1"/>
</dbReference>
<keyword evidence="3" id="KW-1185">Reference proteome</keyword>
<sequence length="480" mass="51320">MRLPHLLLLSVLLSACAPATQTVRPSAPAAVTTPSDAVLARVPAVRVVRPSFVVPGTPPELNASITIRYGPAKPTTILLLMPGFLGGAGSFDRLARQIVALQPGTAVWTVDRRSNLLEPQAQIAAASPAELARIVQNGLPPRSKESLSYMRDWGLDVTLRDWRVAIREARTLTPEVFIGGHSMGGSLTGLYAAYDFDGPPGTTGRGSDDVRGMVMLDGAPGLLSNQPLTVQNYDDGTEGVLGPLTGLNKLPEDPYVDAIYFGPKLASRAAAQARLAAAQPNALAPSGGLVNYPATNLAAAMVQLEQRYALLPFLALRTGRATNAVEGNNLIAAVLGGKDSYWVAGQQDRNKPVGWQADPADPTNPQDFVKRFWTPLSDFSEWYFPNRLSLDLAAVRQGTKGTPFEKDLRVWHKVSLPALGIVAGEGVSTAGEYQKYAALTGANMTVRTFKEAAHLDIISARSDQVARWILAWMAGVEAKK</sequence>
<evidence type="ECO:0000256" key="1">
    <source>
        <dbReference type="SAM" id="SignalP"/>
    </source>
</evidence>
<evidence type="ECO:0000313" key="3">
    <source>
        <dbReference type="Proteomes" id="UP000186607"/>
    </source>
</evidence>
<proteinExistence type="predicted"/>
<dbReference type="RefSeq" id="WP_083653297.1">
    <property type="nucleotide sequence ID" value="NZ_MSTI01000065.1"/>
</dbReference>
<organism evidence="2 3">
    <name type="scientific">Deinococcus marmoris</name>
    <dbReference type="NCBI Taxonomy" id="249408"/>
    <lineage>
        <taxon>Bacteria</taxon>
        <taxon>Thermotogati</taxon>
        <taxon>Deinococcota</taxon>
        <taxon>Deinococci</taxon>
        <taxon>Deinococcales</taxon>
        <taxon>Deinococcaceae</taxon>
        <taxon>Deinococcus</taxon>
    </lineage>
</organism>
<keyword evidence="1" id="KW-0732">Signal</keyword>
<accession>A0A1U7P0A5</accession>
<comment type="caution">
    <text evidence="2">The sequence shown here is derived from an EMBL/GenBank/DDBJ whole genome shotgun (WGS) entry which is preliminary data.</text>
</comment>
<evidence type="ECO:0000313" key="2">
    <source>
        <dbReference type="EMBL" id="OLV18602.1"/>
    </source>
</evidence>
<protein>
    <submittedName>
        <fullName evidence="2">Uncharacterized protein</fullName>
    </submittedName>
</protein>
<dbReference type="SUPFAM" id="SSF53474">
    <property type="entry name" value="alpha/beta-Hydrolases"/>
    <property type="match status" value="1"/>
</dbReference>
<feature type="signal peptide" evidence="1">
    <location>
        <begin position="1"/>
        <end position="19"/>
    </location>
</feature>
<dbReference type="EMBL" id="MSTI01000065">
    <property type="protein sequence ID" value="OLV18602.1"/>
    <property type="molecule type" value="Genomic_DNA"/>
</dbReference>
<dbReference type="OrthoDB" id="55081at2"/>
<dbReference type="AlphaFoldDB" id="A0A1U7P0A5"/>
<reference evidence="2 3" key="1">
    <citation type="submission" date="2017-01" db="EMBL/GenBank/DDBJ databases">
        <title>Genome Analysis of Deinococcus marmoris KOPRI26562.</title>
        <authorList>
            <person name="Kim J.H."/>
            <person name="Oh H.-M."/>
        </authorList>
    </citation>
    <scope>NUCLEOTIDE SEQUENCE [LARGE SCALE GENOMIC DNA]</scope>
    <source>
        <strain evidence="2 3">KOPRI26562</strain>
    </source>
</reference>
<dbReference type="InterPro" id="IPR029058">
    <property type="entry name" value="AB_hydrolase_fold"/>
</dbReference>
<dbReference type="PROSITE" id="PS51257">
    <property type="entry name" value="PROKAR_LIPOPROTEIN"/>
    <property type="match status" value="1"/>
</dbReference>
<dbReference type="STRING" id="249408.BOO71_0005407"/>
<dbReference type="eggNOG" id="COG2267">
    <property type="taxonomic scope" value="Bacteria"/>
</dbReference>
<dbReference type="Proteomes" id="UP000186607">
    <property type="component" value="Unassembled WGS sequence"/>
</dbReference>
<gene>
    <name evidence="2" type="ORF">BOO71_0005407</name>
</gene>
<name>A0A1U7P0A5_9DEIO</name>